<feature type="compositionally biased region" description="Basic and acidic residues" evidence="3">
    <location>
        <begin position="329"/>
        <end position="358"/>
    </location>
</feature>
<evidence type="ECO:0000313" key="5">
    <source>
        <dbReference type="Proteomes" id="UP001219355"/>
    </source>
</evidence>
<evidence type="ECO:0000256" key="1">
    <source>
        <dbReference type="ARBA" id="ARBA00011961"/>
    </source>
</evidence>
<dbReference type="PANTHER" id="PTHR12149:SF8">
    <property type="entry name" value="PROTEIN-RIBULOSAMINE 3-KINASE"/>
    <property type="match status" value="1"/>
</dbReference>
<name>A0AAF0DBE2_9EURO</name>
<organism evidence="4 5">
    <name type="scientific">Emydomyces testavorans</name>
    <dbReference type="NCBI Taxonomy" id="2070801"/>
    <lineage>
        <taxon>Eukaryota</taxon>
        <taxon>Fungi</taxon>
        <taxon>Dikarya</taxon>
        <taxon>Ascomycota</taxon>
        <taxon>Pezizomycotina</taxon>
        <taxon>Eurotiomycetes</taxon>
        <taxon>Eurotiomycetidae</taxon>
        <taxon>Onygenales</taxon>
        <taxon>Nannizziopsiaceae</taxon>
        <taxon>Emydomyces</taxon>
    </lineage>
</organism>
<dbReference type="Proteomes" id="UP001219355">
    <property type="component" value="Chromosome 1"/>
</dbReference>
<reference evidence="4" key="1">
    <citation type="submission" date="2023-03" db="EMBL/GenBank/DDBJ databases">
        <title>Emydomyces testavorans Genome Sequence.</title>
        <authorList>
            <person name="Hoyer L."/>
        </authorList>
    </citation>
    <scope>NUCLEOTIDE SEQUENCE</scope>
    <source>
        <strain evidence="4">16-2883</strain>
    </source>
</reference>
<dbReference type="GO" id="GO:0102193">
    <property type="term" value="F:protein-ribulosamine 3-kinase activity"/>
    <property type="evidence" value="ECO:0007669"/>
    <property type="project" value="UniProtKB-EC"/>
</dbReference>
<evidence type="ECO:0000256" key="3">
    <source>
        <dbReference type="SAM" id="MobiDB-lite"/>
    </source>
</evidence>
<dbReference type="InterPro" id="IPR011009">
    <property type="entry name" value="Kinase-like_dom_sf"/>
</dbReference>
<protein>
    <recommendedName>
        <fullName evidence="1">protein-ribulosamine 3-kinase</fullName>
        <ecNumber evidence="1">2.7.1.172</ecNumber>
    </recommendedName>
</protein>
<dbReference type="Pfam" id="PF03881">
    <property type="entry name" value="Fructosamin_kin"/>
    <property type="match status" value="1"/>
</dbReference>
<dbReference type="PANTHER" id="PTHR12149">
    <property type="entry name" value="FRUCTOSAMINE 3 KINASE-RELATED PROTEIN"/>
    <property type="match status" value="1"/>
</dbReference>
<dbReference type="AlphaFoldDB" id="A0AAF0DBE2"/>
<evidence type="ECO:0000256" key="2">
    <source>
        <dbReference type="ARBA" id="ARBA00048655"/>
    </source>
</evidence>
<dbReference type="InterPro" id="IPR016477">
    <property type="entry name" value="Fructo-/Ketosamine-3-kinase"/>
</dbReference>
<sequence>MSFGDNGRLMIEGEYESLKAIHAVSPDFAPEPYAWGKYRNDEEDTYFLLAEYREVGEQPPNPLRFTARLAELHKKSVSPTGKFGFHIITCHAKLPQITDCWEDSWEVLYKKQLAHMVKLDEEKHGDWPEFQAVSRLVLEKVIPRLLRPLQSEGRSIKPCLVQGDMWDENTATDMDTGEPFVFDAGSFYAHNEYEIGNWRAPRHRLSDKVYVKNYRRFFPISEPEDDWDDRNLLYSLRFDLGAAVLIPGCNLRQIVKDGMTTLCKKFCPQELIAATEKMAFVPSLEFPIDENWDEFEEHNEDENIRQADHLLVPVRGKVTQAEEFGEGQAKDVLVDPPFESKRESGMRVRRSRQMEHVGRKGSKKAQKGRRRGKQKAKKRTTIKR</sequence>
<keyword evidence="5" id="KW-1185">Reference proteome</keyword>
<dbReference type="SUPFAM" id="SSF56112">
    <property type="entry name" value="Protein kinase-like (PK-like)"/>
    <property type="match status" value="1"/>
</dbReference>
<dbReference type="Gene3D" id="3.90.1200.10">
    <property type="match status" value="1"/>
</dbReference>
<feature type="compositionally biased region" description="Basic residues" evidence="3">
    <location>
        <begin position="359"/>
        <end position="384"/>
    </location>
</feature>
<proteinExistence type="predicted"/>
<gene>
    <name evidence="4" type="ORF">PRK78_000526</name>
</gene>
<comment type="catalytic activity">
    <reaction evidence="2">
        <text>N(6)-D-ribulosyl-L-lysyl-[protein] + ATP = N(6)-(3-O-phospho-D-ribulosyl)-L-lysyl-[protein] + ADP + H(+)</text>
        <dbReference type="Rhea" id="RHEA:48432"/>
        <dbReference type="Rhea" id="RHEA-COMP:12103"/>
        <dbReference type="Rhea" id="RHEA-COMP:12104"/>
        <dbReference type="ChEBI" id="CHEBI:15378"/>
        <dbReference type="ChEBI" id="CHEBI:30616"/>
        <dbReference type="ChEBI" id="CHEBI:90418"/>
        <dbReference type="ChEBI" id="CHEBI:90420"/>
        <dbReference type="ChEBI" id="CHEBI:456216"/>
        <dbReference type="EC" id="2.7.1.172"/>
    </reaction>
    <physiologicalReaction direction="left-to-right" evidence="2">
        <dbReference type="Rhea" id="RHEA:48433"/>
    </physiologicalReaction>
</comment>
<feature type="region of interest" description="Disordered" evidence="3">
    <location>
        <begin position="329"/>
        <end position="384"/>
    </location>
</feature>
<dbReference type="EC" id="2.7.1.172" evidence="1"/>
<accession>A0AAF0DBE2</accession>
<dbReference type="EMBL" id="CP120627">
    <property type="protein sequence ID" value="WEW55098.1"/>
    <property type="molecule type" value="Genomic_DNA"/>
</dbReference>
<evidence type="ECO:0000313" key="4">
    <source>
        <dbReference type="EMBL" id="WEW55098.1"/>
    </source>
</evidence>